<proteinExistence type="predicted"/>
<evidence type="ECO:0000256" key="3">
    <source>
        <dbReference type="SAM" id="SignalP"/>
    </source>
</evidence>
<feature type="transmembrane region" description="Helical" evidence="2">
    <location>
        <begin position="401"/>
        <end position="420"/>
    </location>
</feature>
<dbReference type="EMBL" id="CAKKNE010000005">
    <property type="protein sequence ID" value="CAH0376195.1"/>
    <property type="molecule type" value="Genomic_DNA"/>
</dbReference>
<accession>A0A8J2X2K1</accession>
<comment type="caution">
    <text evidence="4">The sequence shown here is derived from an EMBL/GenBank/DDBJ whole genome shotgun (WGS) entry which is preliminary data.</text>
</comment>
<keyword evidence="2" id="KW-0812">Transmembrane</keyword>
<keyword evidence="3" id="KW-0732">Signal</keyword>
<feature type="region of interest" description="Disordered" evidence="1">
    <location>
        <begin position="359"/>
        <end position="392"/>
    </location>
</feature>
<keyword evidence="2" id="KW-0472">Membrane</keyword>
<organism evidence="4 5">
    <name type="scientific">Pelagomonas calceolata</name>
    <dbReference type="NCBI Taxonomy" id="35677"/>
    <lineage>
        <taxon>Eukaryota</taxon>
        <taxon>Sar</taxon>
        <taxon>Stramenopiles</taxon>
        <taxon>Ochrophyta</taxon>
        <taxon>Pelagophyceae</taxon>
        <taxon>Pelagomonadales</taxon>
        <taxon>Pelagomonadaceae</taxon>
        <taxon>Pelagomonas</taxon>
    </lineage>
</organism>
<feature type="compositionally biased region" description="Low complexity" evidence="1">
    <location>
        <begin position="367"/>
        <end position="388"/>
    </location>
</feature>
<evidence type="ECO:0000256" key="1">
    <source>
        <dbReference type="SAM" id="MobiDB-lite"/>
    </source>
</evidence>
<gene>
    <name evidence="4" type="ORF">PECAL_5P07600</name>
</gene>
<keyword evidence="5" id="KW-1185">Reference proteome</keyword>
<evidence type="ECO:0000313" key="5">
    <source>
        <dbReference type="Proteomes" id="UP000789595"/>
    </source>
</evidence>
<evidence type="ECO:0000313" key="4">
    <source>
        <dbReference type="EMBL" id="CAH0376195.1"/>
    </source>
</evidence>
<name>A0A8J2X2K1_9STRA</name>
<reference evidence="4" key="1">
    <citation type="submission" date="2021-11" db="EMBL/GenBank/DDBJ databases">
        <authorList>
            <consortium name="Genoscope - CEA"/>
            <person name="William W."/>
        </authorList>
    </citation>
    <scope>NUCLEOTIDE SEQUENCE</scope>
</reference>
<sequence>MRARLPLLVAAAAAACDYYLDDGTCCNAGNSEGPQTLLKAPATLIASDGLKADLRLDLQYRRHPNEAWQPIGKDAVVPTHSRDAHVFVVRDDFGSVAHVHGAWEGSDFILRDVPFVSGGNHRILASFAVDANVLNICVDESSVHAHPTAGVPGHIWVHAATESSVSLPGTETTTQDPWDLSKTQNATLTTLVDGELPTAFSTPRLQCPGGPEAITLDLETPSLELAHAQCSRLTWQASAPLTPYLGAAAHILIARFNGDLMHTHATIPERVLGDPCAASFVGHFDDLTPLPTKLNHTVVGAVDFDEPGIYLVAAFVATGDDALAAFHTVLVGEACVAAEVVPHCAGEWRLPSTACEAGFPREPSPRPTLAPTTTPAPMSGSRGARTSSGGDGGGPKGNFKVVFGMIVFFVPLGLALLYCLRGRIVMFARKARRRVTAAVCATSGTTDCTCVEMPPQREFA</sequence>
<keyword evidence="2" id="KW-1133">Transmembrane helix</keyword>
<evidence type="ECO:0000256" key="2">
    <source>
        <dbReference type="SAM" id="Phobius"/>
    </source>
</evidence>
<feature type="signal peptide" evidence="3">
    <location>
        <begin position="1"/>
        <end position="15"/>
    </location>
</feature>
<dbReference type="AlphaFoldDB" id="A0A8J2X2K1"/>
<feature type="chain" id="PRO_5035197119" evidence="3">
    <location>
        <begin position="16"/>
        <end position="460"/>
    </location>
</feature>
<dbReference type="PROSITE" id="PS51257">
    <property type="entry name" value="PROKAR_LIPOPROTEIN"/>
    <property type="match status" value="1"/>
</dbReference>
<dbReference type="Proteomes" id="UP000789595">
    <property type="component" value="Unassembled WGS sequence"/>
</dbReference>
<protein>
    <submittedName>
        <fullName evidence="4">Uncharacterized protein</fullName>
    </submittedName>
</protein>